<dbReference type="RefSeq" id="WP_135646435.1">
    <property type="nucleotide sequence ID" value="NZ_RQGC01000009.1"/>
</dbReference>
<evidence type="ECO:0000313" key="2">
    <source>
        <dbReference type="Proteomes" id="UP000297273"/>
    </source>
</evidence>
<protein>
    <submittedName>
        <fullName evidence="1">Uncharacterized protein</fullName>
    </submittedName>
</protein>
<gene>
    <name evidence="1" type="ORF">EHQ53_14155</name>
</gene>
<organism evidence="1 2">
    <name type="scientific">Leptospira langatensis</name>
    <dbReference type="NCBI Taxonomy" id="2484983"/>
    <lineage>
        <taxon>Bacteria</taxon>
        <taxon>Pseudomonadati</taxon>
        <taxon>Spirochaetota</taxon>
        <taxon>Spirochaetia</taxon>
        <taxon>Leptospirales</taxon>
        <taxon>Leptospiraceae</taxon>
        <taxon>Leptospira</taxon>
    </lineage>
</organism>
<dbReference type="EMBL" id="RQGC01000009">
    <property type="protein sequence ID" value="TGL39661.1"/>
    <property type="molecule type" value="Genomic_DNA"/>
</dbReference>
<sequence>MKKREYRIVEWISDGEPGWTIQRKFLFFFWKRLSIEFWGASAYSFSENKIDLEEQIERMKNGINPLRAD</sequence>
<keyword evidence="2" id="KW-1185">Reference proteome</keyword>
<accession>A0ABY2M999</accession>
<proteinExistence type="predicted"/>
<evidence type="ECO:0000313" key="1">
    <source>
        <dbReference type="EMBL" id="TGL39661.1"/>
    </source>
</evidence>
<comment type="caution">
    <text evidence="1">The sequence shown here is derived from an EMBL/GenBank/DDBJ whole genome shotgun (WGS) entry which is preliminary data.</text>
</comment>
<reference evidence="2" key="1">
    <citation type="journal article" date="2019" name="PLoS Negl. Trop. Dis.">
        <title>Revisiting the worldwide diversity of Leptospira species in the environment.</title>
        <authorList>
            <person name="Vincent A.T."/>
            <person name="Schiettekatte O."/>
            <person name="Bourhy P."/>
            <person name="Veyrier F.J."/>
            <person name="Picardeau M."/>
        </authorList>
    </citation>
    <scope>NUCLEOTIDE SEQUENCE [LARGE SCALE GENOMIC DNA]</scope>
    <source>
        <strain evidence="2">201702690</strain>
    </source>
</reference>
<name>A0ABY2M999_9LEPT</name>
<dbReference type="Proteomes" id="UP000297273">
    <property type="component" value="Unassembled WGS sequence"/>
</dbReference>